<name>L2G9Q3_COLFN</name>
<dbReference type="GO" id="GO:0140359">
    <property type="term" value="F:ABC-type transporter activity"/>
    <property type="evidence" value="ECO:0007669"/>
    <property type="project" value="InterPro"/>
</dbReference>
<comment type="subcellular location">
    <subcellularLocation>
        <location evidence="1">Membrane</location>
        <topology evidence="1">Multi-pass membrane protein</topology>
    </subcellularLocation>
</comment>
<feature type="transmembrane region" description="Helical" evidence="5">
    <location>
        <begin position="117"/>
        <end position="138"/>
    </location>
</feature>
<dbReference type="GO" id="GO:0016020">
    <property type="term" value="C:membrane"/>
    <property type="evidence" value="ECO:0007669"/>
    <property type="project" value="UniProtKB-SubCell"/>
</dbReference>
<dbReference type="AlphaFoldDB" id="L2G9Q3"/>
<dbReference type="HOGENOM" id="CLU_082755_1_0_1"/>
<dbReference type="EMBL" id="KB020599">
    <property type="protein sequence ID" value="ELA34763.1"/>
    <property type="molecule type" value="Genomic_DNA"/>
</dbReference>
<dbReference type="Pfam" id="PF01061">
    <property type="entry name" value="ABC2_membrane"/>
    <property type="match status" value="1"/>
</dbReference>
<evidence type="ECO:0000256" key="5">
    <source>
        <dbReference type="SAM" id="Phobius"/>
    </source>
</evidence>
<protein>
    <submittedName>
        <fullName evidence="7">ABC transporter cdr4</fullName>
    </submittedName>
</protein>
<sequence>MLFMMCLLFCGVLASPQQMPGFWIFMYRVSPFTYLISSILSTGLANSQVTCSGNEYIHFNPPANDTCATFMKGYIDQAGGYLLNPDATTDCSFCSIADTNVFLTQISSNFDNRWRDFGIGMVYIVFNIAASLFLYWLVRMPKKSKKA</sequence>
<proteinExistence type="predicted"/>
<evidence type="ECO:0000256" key="2">
    <source>
        <dbReference type="ARBA" id="ARBA00022692"/>
    </source>
</evidence>
<dbReference type="STRING" id="1213859.L2G9Q3"/>
<organism evidence="7">
    <name type="scientific">Colletotrichum fructicola (strain Nara gc5)</name>
    <name type="common">Anthracnose fungus</name>
    <name type="synonym">Colletotrichum gloeosporioides (strain Nara gc5)</name>
    <dbReference type="NCBI Taxonomy" id="1213859"/>
    <lineage>
        <taxon>Eukaryota</taxon>
        <taxon>Fungi</taxon>
        <taxon>Dikarya</taxon>
        <taxon>Ascomycota</taxon>
        <taxon>Pezizomycotina</taxon>
        <taxon>Sordariomycetes</taxon>
        <taxon>Hypocreomycetidae</taxon>
        <taxon>Glomerellales</taxon>
        <taxon>Glomerellaceae</taxon>
        <taxon>Colletotrichum</taxon>
        <taxon>Colletotrichum gloeosporioides species complex</taxon>
    </lineage>
</organism>
<dbReference type="InterPro" id="IPR013525">
    <property type="entry name" value="ABC2_TM"/>
</dbReference>
<keyword evidence="4 5" id="KW-0472">Membrane</keyword>
<feature type="domain" description="ABC-2 type transporter transmembrane" evidence="6">
    <location>
        <begin position="1"/>
        <end position="41"/>
    </location>
</feature>
<keyword evidence="2 5" id="KW-0812">Transmembrane</keyword>
<gene>
    <name evidence="7" type="ORF">CGGC5_5456</name>
</gene>
<evidence type="ECO:0000313" key="7">
    <source>
        <dbReference type="EMBL" id="ELA34763.1"/>
    </source>
</evidence>
<evidence type="ECO:0000256" key="3">
    <source>
        <dbReference type="ARBA" id="ARBA00022989"/>
    </source>
</evidence>
<evidence type="ECO:0000256" key="1">
    <source>
        <dbReference type="ARBA" id="ARBA00004141"/>
    </source>
</evidence>
<evidence type="ECO:0000256" key="4">
    <source>
        <dbReference type="ARBA" id="ARBA00023136"/>
    </source>
</evidence>
<evidence type="ECO:0000259" key="6">
    <source>
        <dbReference type="Pfam" id="PF01061"/>
    </source>
</evidence>
<accession>L2G9Q3</accession>
<keyword evidence="3 5" id="KW-1133">Transmembrane helix</keyword>
<reference evidence="7" key="1">
    <citation type="submission" date="2012-08" db="EMBL/GenBank/DDBJ databases">
        <title>Genome analysis of Colletotrichum orbiculare and Colletotrichum fructicola.</title>
        <authorList>
            <person name="Gan P.H.P."/>
            <person name="Ikeda K."/>
            <person name="Irieda H."/>
            <person name="Narusaka M."/>
            <person name="O'Connell R.J."/>
            <person name="Narusaka Y."/>
            <person name="Takano Y."/>
            <person name="Kubo Y."/>
            <person name="Shirasu K."/>
        </authorList>
    </citation>
    <scope>NUCLEOTIDE SEQUENCE</scope>
    <source>
        <strain evidence="7">Nara gc5</strain>
    </source>
</reference>